<evidence type="ECO:0000313" key="8">
    <source>
        <dbReference type="EMBL" id="CAF3737371.1"/>
    </source>
</evidence>
<sequence>MKTRPVSIVSTSSVKRHLLQIALAVAVLSSVATGIILLVQGSLQLAKLKYFVDVGHYPLHITSTLLILFGLLCSITLIILAVALIKLSKVLAIVSVCSLALCSIGLICLSIYSFISISNGKLPISINNTLIRELDQTKFNLNRDMTVNIENTDLMARYEKQYECCGLIYPTEDYRGPPTTNIKALRGEWPSAASGSRGRTQTTTQRNTQAAVSLPISCCNEKYRTSEGTCMDIGNGTSASVNEPASRYNVVGCLEKITQSKYERIQRQGFTTIIGACLAVIACIGLAAAVRLLAEGYQIVPVRST</sequence>
<evidence type="ECO:0008006" key="11">
    <source>
        <dbReference type="Google" id="ProtNLM"/>
    </source>
</evidence>
<evidence type="ECO:0000256" key="5">
    <source>
        <dbReference type="SAM" id="Phobius"/>
    </source>
</evidence>
<keyword evidence="2 5" id="KW-0812">Transmembrane</keyword>
<feature type="transmembrane region" description="Helical" evidence="5">
    <location>
        <begin position="270"/>
        <end position="294"/>
    </location>
</feature>
<keyword evidence="4 5" id="KW-0472">Membrane</keyword>
<evidence type="ECO:0000256" key="3">
    <source>
        <dbReference type="ARBA" id="ARBA00022989"/>
    </source>
</evidence>
<dbReference type="Proteomes" id="UP000682733">
    <property type="component" value="Unassembled WGS sequence"/>
</dbReference>
<keyword evidence="10" id="KW-1185">Reference proteome</keyword>
<evidence type="ECO:0000313" key="6">
    <source>
        <dbReference type="EMBL" id="CAF0965428.1"/>
    </source>
</evidence>
<evidence type="ECO:0000313" key="10">
    <source>
        <dbReference type="Proteomes" id="UP000663829"/>
    </source>
</evidence>
<dbReference type="Proteomes" id="UP000681722">
    <property type="component" value="Unassembled WGS sequence"/>
</dbReference>
<dbReference type="AlphaFoldDB" id="A0A814YSB4"/>
<evidence type="ECO:0000256" key="1">
    <source>
        <dbReference type="ARBA" id="ARBA00004141"/>
    </source>
</evidence>
<dbReference type="EMBL" id="CAJOBA010005238">
    <property type="protein sequence ID" value="CAF3737371.1"/>
    <property type="molecule type" value="Genomic_DNA"/>
</dbReference>
<proteinExistence type="predicted"/>
<dbReference type="Proteomes" id="UP000663829">
    <property type="component" value="Unassembled WGS sequence"/>
</dbReference>
<gene>
    <name evidence="7" type="ORF">GPM918_LOCUS25285</name>
    <name evidence="6" type="ORF">OVA965_LOCUS12825</name>
    <name evidence="9" type="ORF">SRO942_LOCUS25289</name>
    <name evidence="8" type="ORF">TMI583_LOCUS12828</name>
</gene>
<keyword evidence="3 5" id="KW-1133">Transmembrane helix</keyword>
<comment type="subcellular location">
    <subcellularLocation>
        <location evidence="1">Membrane</location>
        <topology evidence="1">Multi-pass membrane protein</topology>
    </subcellularLocation>
</comment>
<evidence type="ECO:0000256" key="4">
    <source>
        <dbReference type="ARBA" id="ARBA00023136"/>
    </source>
</evidence>
<dbReference type="EMBL" id="CAJNOQ010009759">
    <property type="protein sequence ID" value="CAF1233345.1"/>
    <property type="molecule type" value="Genomic_DNA"/>
</dbReference>
<accession>A0A814YSB4</accession>
<feature type="transmembrane region" description="Helical" evidence="5">
    <location>
        <begin position="59"/>
        <end position="83"/>
    </location>
</feature>
<dbReference type="GO" id="GO:0016020">
    <property type="term" value="C:membrane"/>
    <property type="evidence" value="ECO:0007669"/>
    <property type="project" value="UniProtKB-SubCell"/>
</dbReference>
<evidence type="ECO:0000313" key="9">
    <source>
        <dbReference type="EMBL" id="CAF3995881.1"/>
    </source>
</evidence>
<dbReference type="Pfam" id="PF00335">
    <property type="entry name" value="Tetraspanin"/>
    <property type="match status" value="1"/>
</dbReference>
<dbReference type="EMBL" id="CAJOBC010009764">
    <property type="protein sequence ID" value="CAF3995881.1"/>
    <property type="molecule type" value="Genomic_DNA"/>
</dbReference>
<name>A0A814YSB4_9BILA</name>
<dbReference type="Proteomes" id="UP000677228">
    <property type="component" value="Unassembled WGS sequence"/>
</dbReference>
<dbReference type="EMBL" id="CAJNOK010005233">
    <property type="protein sequence ID" value="CAF0965428.1"/>
    <property type="molecule type" value="Genomic_DNA"/>
</dbReference>
<feature type="transmembrane region" description="Helical" evidence="5">
    <location>
        <begin position="21"/>
        <end position="39"/>
    </location>
</feature>
<evidence type="ECO:0000256" key="2">
    <source>
        <dbReference type="ARBA" id="ARBA00022692"/>
    </source>
</evidence>
<organism evidence="7 10">
    <name type="scientific">Didymodactylos carnosus</name>
    <dbReference type="NCBI Taxonomy" id="1234261"/>
    <lineage>
        <taxon>Eukaryota</taxon>
        <taxon>Metazoa</taxon>
        <taxon>Spiralia</taxon>
        <taxon>Gnathifera</taxon>
        <taxon>Rotifera</taxon>
        <taxon>Eurotatoria</taxon>
        <taxon>Bdelloidea</taxon>
        <taxon>Philodinida</taxon>
        <taxon>Philodinidae</taxon>
        <taxon>Didymodactylos</taxon>
    </lineage>
</organism>
<dbReference type="OrthoDB" id="10013743at2759"/>
<protein>
    <recommendedName>
        <fullName evidence="11">Tetraspanin</fullName>
    </recommendedName>
</protein>
<reference evidence="7" key="1">
    <citation type="submission" date="2021-02" db="EMBL/GenBank/DDBJ databases">
        <authorList>
            <person name="Nowell W R."/>
        </authorList>
    </citation>
    <scope>NUCLEOTIDE SEQUENCE</scope>
</reference>
<feature type="transmembrane region" description="Helical" evidence="5">
    <location>
        <begin position="90"/>
        <end position="115"/>
    </location>
</feature>
<dbReference type="InterPro" id="IPR018499">
    <property type="entry name" value="Tetraspanin/Peripherin"/>
</dbReference>
<comment type="caution">
    <text evidence="7">The sequence shown here is derived from an EMBL/GenBank/DDBJ whole genome shotgun (WGS) entry which is preliminary data.</text>
</comment>
<evidence type="ECO:0000313" key="7">
    <source>
        <dbReference type="EMBL" id="CAF1233345.1"/>
    </source>
</evidence>